<dbReference type="EMBL" id="JAZHFV010000005">
    <property type="protein sequence ID" value="MEX4008803.1"/>
    <property type="molecule type" value="Genomic_DNA"/>
</dbReference>
<accession>A0ABV3WX99</accession>
<proteinExistence type="predicted"/>
<dbReference type="Proteomes" id="UP001559025">
    <property type="component" value="Unassembled WGS sequence"/>
</dbReference>
<keyword evidence="3" id="KW-1185">Reference proteome</keyword>
<evidence type="ECO:0008006" key="4">
    <source>
        <dbReference type="Google" id="ProtNLM"/>
    </source>
</evidence>
<feature type="compositionally biased region" description="Basic and acidic residues" evidence="1">
    <location>
        <begin position="37"/>
        <end position="48"/>
    </location>
</feature>
<sequence length="70" mass="7666">MHAGTLIRTTLLLAAIGVAVTACGRRPGTLDTPYEAARDAREEARRNDQPLPPEPKPPVQDRKFFLDGLI</sequence>
<reference evidence="2 3" key="1">
    <citation type="submission" date="2024-01" db="EMBL/GenBank/DDBJ databases">
        <title>New evidence supports the origin of RcGTA from prophage.</title>
        <authorList>
            <person name="Xu Y."/>
            <person name="Liu B."/>
            <person name="Chen F."/>
        </authorList>
    </citation>
    <scope>NUCLEOTIDE SEQUENCE [LARGE SCALE GENOMIC DNA]</scope>
    <source>
        <strain evidence="2 3">CBW1107-2</strain>
    </source>
</reference>
<dbReference type="RefSeq" id="WP_173189391.1">
    <property type="nucleotide sequence ID" value="NZ_JABETK010000001.1"/>
</dbReference>
<organism evidence="2 3">
    <name type="scientific">Neoaquamicrobium sediminum</name>
    <dbReference type="NCBI Taxonomy" id="1849104"/>
    <lineage>
        <taxon>Bacteria</taxon>
        <taxon>Pseudomonadati</taxon>
        <taxon>Pseudomonadota</taxon>
        <taxon>Alphaproteobacteria</taxon>
        <taxon>Hyphomicrobiales</taxon>
        <taxon>Phyllobacteriaceae</taxon>
        <taxon>Neoaquamicrobium</taxon>
    </lineage>
</organism>
<gene>
    <name evidence="2" type="ORF">V1479_15925</name>
</gene>
<comment type="caution">
    <text evidence="2">The sequence shown here is derived from an EMBL/GenBank/DDBJ whole genome shotgun (WGS) entry which is preliminary data.</text>
</comment>
<evidence type="ECO:0000313" key="3">
    <source>
        <dbReference type="Proteomes" id="UP001559025"/>
    </source>
</evidence>
<name>A0ABV3WX99_9HYPH</name>
<protein>
    <recommendedName>
        <fullName evidence="4">Lipoprotein</fullName>
    </recommendedName>
</protein>
<evidence type="ECO:0000256" key="1">
    <source>
        <dbReference type="SAM" id="MobiDB-lite"/>
    </source>
</evidence>
<feature type="region of interest" description="Disordered" evidence="1">
    <location>
        <begin position="37"/>
        <end position="62"/>
    </location>
</feature>
<evidence type="ECO:0000313" key="2">
    <source>
        <dbReference type="EMBL" id="MEX4008803.1"/>
    </source>
</evidence>